<proteinExistence type="predicted"/>
<dbReference type="EMBL" id="UOGD01000245">
    <property type="protein sequence ID" value="VAX23255.1"/>
    <property type="molecule type" value="Genomic_DNA"/>
</dbReference>
<reference evidence="1" key="1">
    <citation type="submission" date="2018-06" db="EMBL/GenBank/DDBJ databases">
        <authorList>
            <person name="Zhirakovskaya E."/>
        </authorList>
    </citation>
    <scope>NUCLEOTIDE SEQUENCE</scope>
</reference>
<protein>
    <submittedName>
        <fullName evidence="1">Uncharacterized protein</fullName>
    </submittedName>
</protein>
<sequence length="132" mass="15366">MEIMDQTSLGYSFTAVCSPRQNISFEKRGPIMIPDRIQRTFSFEYDPDAGKAGRITVTLGEDKFTADLTPEQRKMGATFDRFGLLNPRKGGKYVDVYVDDLIYSSRKTKDKQKWHEQEIIKVPYPKWGRKYK</sequence>
<evidence type="ECO:0000313" key="1">
    <source>
        <dbReference type="EMBL" id="VAX23255.1"/>
    </source>
</evidence>
<accession>A0A3B1CVN8</accession>
<gene>
    <name evidence="1" type="ORF">MNBD_IGNAVI01-1753</name>
</gene>
<name>A0A3B1CVN8_9ZZZZ</name>
<organism evidence="1">
    <name type="scientific">hydrothermal vent metagenome</name>
    <dbReference type="NCBI Taxonomy" id="652676"/>
    <lineage>
        <taxon>unclassified sequences</taxon>
        <taxon>metagenomes</taxon>
        <taxon>ecological metagenomes</taxon>
    </lineage>
</organism>
<dbReference type="AlphaFoldDB" id="A0A3B1CVN8"/>